<organism evidence="1">
    <name type="scientific">Arundo donax</name>
    <name type="common">Giant reed</name>
    <name type="synonym">Donax arundinaceus</name>
    <dbReference type="NCBI Taxonomy" id="35708"/>
    <lineage>
        <taxon>Eukaryota</taxon>
        <taxon>Viridiplantae</taxon>
        <taxon>Streptophyta</taxon>
        <taxon>Embryophyta</taxon>
        <taxon>Tracheophyta</taxon>
        <taxon>Spermatophyta</taxon>
        <taxon>Magnoliopsida</taxon>
        <taxon>Liliopsida</taxon>
        <taxon>Poales</taxon>
        <taxon>Poaceae</taxon>
        <taxon>PACMAD clade</taxon>
        <taxon>Arundinoideae</taxon>
        <taxon>Arundineae</taxon>
        <taxon>Arundo</taxon>
    </lineage>
</organism>
<reference evidence="1" key="2">
    <citation type="journal article" date="2015" name="Data Brief">
        <title>Shoot transcriptome of the giant reed, Arundo donax.</title>
        <authorList>
            <person name="Barrero R.A."/>
            <person name="Guerrero F.D."/>
            <person name="Moolhuijzen P."/>
            <person name="Goolsby J.A."/>
            <person name="Tidwell J."/>
            <person name="Bellgard S.E."/>
            <person name="Bellgard M.I."/>
        </authorList>
    </citation>
    <scope>NUCLEOTIDE SEQUENCE</scope>
    <source>
        <tissue evidence="1">Shoot tissue taken approximately 20 cm above the soil surface</tissue>
    </source>
</reference>
<dbReference type="AlphaFoldDB" id="A0A0A8YGL0"/>
<dbReference type="EMBL" id="GBRH01272431">
    <property type="protein sequence ID" value="JAD25464.1"/>
    <property type="molecule type" value="Transcribed_RNA"/>
</dbReference>
<protein>
    <submittedName>
        <fullName evidence="1">Uncharacterized protein</fullName>
    </submittedName>
</protein>
<evidence type="ECO:0000313" key="1">
    <source>
        <dbReference type="EMBL" id="JAD25464.1"/>
    </source>
</evidence>
<accession>A0A0A8YGL0</accession>
<proteinExistence type="predicted"/>
<name>A0A0A8YGL0_ARUDO</name>
<reference evidence="1" key="1">
    <citation type="submission" date="2014-09" db="EMBL/GenBank/DDBJ databases">
        <authorList>
            <person name="Magalhaes I.L.F."/>
            <person name="Oliveira U."/>
            <person name="Santos F.R."/>
            <person name="Vidigal T.H.D.A."/>
            <person name="Brescovit A.D."/>
            <person name="Santos A.J."/>
        </authorList>
    </citation>
    <scope>NUCLEOTIDE SEQUENCE</scope>
    <source>
        <tissue evidence="1">Shoot tissue taken approximately 20 cm above the soil surface</tissue>
    </source>
</reference>
<sequence>MLIIFWSPSIPTDRPAPRLAAAAVTTRPTTARRCTCCWATRRGLEKIDWTKACLAAMGDSWLPPSAKLVATSAA</sequence>